<evidence type="ECO:0008006" key="3">
    <source>
        <dbReference type="Google" id="ProtNLM"/>
    </source>
</evidence>
<gene>
    <name evidence="1" type="ORF">JMN37_05570</name>
</gene>
<dbReference type="EMBL" id="JAEUWV010000005">
    <property type="protein sequence ID" value="MCO6394450.1"/>
    <property type="molecule type" value="Genomic_DNA"/>
</dbReference>
<dbReference type="RefSeq" id="WP_252931315.1">
    <property type="nucleotide sequence ID" value="NZ_JAEUWV010000005.1"/>
</dbReference>
<dbReference type="Proteomes" id="UP001205920">
    <property type="component" value="Unassembled WGS sequence"/>
</dbReference>
<protein>
    <recommendedName>
        <fullName evidence="3">Asparagine synthetase domain-containing protein</fullName>
    </recommendedName>
</protein>
<keyword evidence="2" id="KW-1185">Reference proteome</keyword>
<evidence type="ECO:0000313" key="2">
    <source>
        <dbReference type="Proteomes" id="UP001205920"/>
    </source>
</evidence>
<proteinExistence type="predicted"/>
<dbReference type="AlphaFoldDB" id="A0AAW5HSW4"/>
<reference evidence="1 2" key="1">
    <citation type="submission" date="2021-01" db="EMBL/GenBank/DDBJ databases">
        <title>Identification and Characterization of Corynebacterium sp.</title>
        <authorList>
            <person name="Luo Q."/>
            <person name="Qu P."/>
            <person name="Chen Q."/>
        </authorList>
    </citation>
    <scope>NUCLEOTIDE SEQUENCE [LARGE SCALE GENOMIC DNA]</scope>
    <source>
        <strain evidence="1 2">MC-18</strain>
    </source>
</reference>
<organism evidence="1 2">
    <name type="scientific">Corynebacterium lipophilum</name>
    <dbReference type="NCBI Taxonomy" id="2804918"/>
    <lineage>
        <taxon>Bacteria</taxon>
        <taxon>Bacillati</taxon>
        <taxon>Actinomycetota</taxon>
        <taxon>Actinomycetes</taxon>
        <taxon>Mycobacteriales</taxon>
        <taxon>Corynebacteriaceae</taxon>
        <taxon>Corynebacterium</taxon>
    </lineage>
</organism>
<sequence length="728" mass="81793">MISLFKSHKFLEFSSSANRIDKRKDWYFENQTLFVVEKLSGLVFTRRFQGSFDLSEAAPNNLTLSDIRDAFGEWMAVCSTRGPGEEQHVVFSDFFGLAPVYYSFIPGRGIIISDSYSGVASAYQSRIGQISLNEPNYLSLLPNWIGVYLAASCQENTMSNEVKLLLPTEALVITSSSVRIIDRMSLSSASGIEDPEALIERGIEESTSMLAYLSQSTEMEKRIRLSGGNDSRMALSLLAAAGVTQEFRVQTTDPRPIESPAAREMLEKDMRIADELRRRYGMAWATPYSGKRIRLSFDETIRSYCDYQSQLSPEFFTQSPVRLMPDEPILTMVGAGGEIMRQAAAASYIPDEVFGSVAQAEALPPNEQIQRIVDWSLQRLAIPASLKAVSHAYLKSAFERAGGASLRERLTNFNFLTSYRCHFGNSRLFTALNQPQISVLNNAYFVKASQCMSIEDRANDQFTRKLLEKTDPKLLDVVFENESTTKNVSSPAAVNPRLNAWIPEYDNATSSQPRVTDLSVKSGPTRQWRTLFDPKQQGQTYLSEGFDEIERLTDHSTDANWREFHDRLLEHGRVGSLHLNWLVFKTACALEGFYPQNAEQVFLDSDVSPRDSSLKGEVNVSDVIRDGWNDADLIRMQPQAVASGRLVMVSLQPQMAASNSYEYAAYLMENGRRLYSQGYQDQPNFIFEVDNLDGRNLSIIGFARRRPSARPHIVRDVPVKIQGSAALD</sequence>
<comment type="caution">
    <text evidence="1">The sequence shown here is derived from an EMBL/GenBank/DDBJ whole genome shotgun (WGS) entry which is preliminary data.</text>
</comment>
<evidence type="ECO:0000313" key="1">
    <source>
        <dbReference type="EMBL" id="MCO6394450.1"/>
    </source>
</evidence>
<accession>A0AAW5HSW4</accession>
<name>A0AAW5HSW4_9CORY</name>